<dbReference type="GO" id="GO:0008173">
    <property type="term" value="F:RNA methyltransferase activity"/>
    <property type="evidence" value="ECO:0007669"/>
    <property type="project" value="InterPro"/>
</dbReference>
<keyword evidence="8" id="KW-1185">Reference proteome</keyword>
<dbReference type="PANTHER" id="PTHR22807:SF53">
    <property type="entry name" value="RIBOSOMAL RNA SMALL SUBUNIT METHYLTRANSFERASE B-RELATED"/>
    <property type="match status" value="1"/>
</dbReference>
<dbReference type="PRINTS" id="PR02008">
    <property type="entry name" value="RCMTFAMILY"/>
</dbReference>
<feature type="binding site" evidence="5">
    <location>
        <position position="257"/>
    </location>
    <ligand>
        <name>S-adenosyl-L-methionine</name>
        <dbReference type="ChEBI" id="CHEBI:59789"/>
    </ligand>
</feature>
<dbReference type="Gene3D" id="3.40.50.150">
    <property type="entry name" value="Vaccinia Virus protein VP39"/>
    <property type="match status" value="1"/>
</dbReference>
<reference evidence="7 8" key="1">
    <citation type="submission" date="2016-10" db="EMBL/GenBank/DDBJ databases">
        <authorList>
            <person name="de Groot N.N."/>
        </authorList>
    </citation>
    <scope>NUCLEOTIDE SEQUENCE [LARGE SCALE GENOMIC DNA]</scope>
    <source>
        <strain evidence="7 8">DSM 27078</strain>
    </source>
</reference>
<comment type="caution">
    <text evidence="5">Lacks conserved residue(s) required for the propagation of feature annotation.</text>
</comment>
<dbReference type="InterPro" id="IPR049560">
    <property type="entry name" value="MeTrfase_RsmB-F_NOP2_cat"/>
</dbReference>
<evidence type="ECO:0000313" key="7">
    <source>
        <dbReference type="EMBL" id="SEP64609.1"/>
    </source>
</evidence>
<sequence>MRFHRNISFAVIDGLMAIFNEGEYADKVVARALKLDKRWGSNDRKFVAETIYDIVRWKRLYAEIAEVKKFPIERDNVWRMFAVWATLKGYTLPDWKYFEGTPVRRIKGKFDELSKDRKFKESIPDWMDEIGVKELGEEIWTKEIAAQNEQAKVILRVNTLKTTKEKLQSILLESNIETLTLKEYPSALVLKERANVFLTNAFKDGLFEVQDASSQLVAELLDIKPGMRVVDTCAGAGGKSLHIASLLENKGQIIAMDLYESKLKQLKQRAKRNGVHNIETRVIESTKTIKKLHEKADRVLIDAPCSGLGVLKRNPDSKWKLQPEFIDNIRKVQAEVLENYAKIVKPGGKLVYATCSVLPSENQEQVKKFLTTETGKNFTFVVDKKVLAHESGFDGFYMALLERKN</sequence>
<evidence type="ECO:0000256" key="2">
    <source>
        <dbReference type="ARBA" id="ARBA00022679"/>
    </source>
</evidence>
<dbReference type="SUPFAM" id="SSF53335">
    <property type="entry name" value="S-adenosyl-L-methionine-dependent methyltransferases"/>
    <property type="match status" value="1"/>
</dbReference>
<evidence type="ECO:0000256" key="1">
    <source>
        <dbReference type="ARBA" id="ARBA00022603"/>
    </source>
</evidence>
<dbReference type="CDD" id="cd02440">
    <property type="entry name" value="AdoMet_MTases"/>
    <property type="match status" value="1"/>
</dbReference>
<evidence type="ECO:0000256" key="5">
    <source>
        <dbReference type="PROSITE-ProRule" id="PRU01023"/>
    </source>
</evidence>
<dbReference type="STRING" id="1299341.SAMN05444005_101751"/>
<evidence type="ECO:0000256" key="4">
    <source>
        <dbReference type="ARBA" id="ARBA00022884"/>
    </source>
</evidence>
<evidence type="ECO:0000256" key="3">
    <source>
        <dbReference type="ARBA" id="ARBA00022691"/>
    </source>
</evidence>
<evidence type="ECO:0000259" key="6">
    <source>
        <dbReference type="PROSITE" id="PS51686"/>
    </source>
</evidence>
<name>A0A1H8ZJA1_9FLAO</name>
<accession>A0A1H8ZJA1</accession>
<dbReference type="GO" id="GO:0001510">
    <property type="term" value="P:RNA methylation"/>
    <property type="evidence" value="ECO:0007669"/>
    <property type="project" value="InterPro"/>
</dbReference>
<dbReference type="PROSITE" id="PS51686">
    <property type="entry name" value="SAM_MT_RSMB_NOP"/>
    <property type="match status" value="1"/>
</dbReference>
<dbReference type="InterPro" id="IPR023267">
    <property type="entry name" value="RCMT"/>
</dbReference>
<keyword evidence="2 5" id="KW-0808">Transferase</keyword>
<keyword evidence="3 5" id="KW-0949">S-adenosyl-L-methionine</keyword>
<dbReference type="OrthoDB" id="9810297at2"/>
<dbReference type="InterPro" id="IPR001678">
    <property type="entry name" value="MeTrfase_RsmB-F_NOP2_dom"/>
</dbReference>
<organism evidence="7 8">
    <name type="scientific">Flavobacterium urocaniciphilum</name>
    <dbReference type="NCBI Taxonomy" id="1299341"/>
    <lineage>
        <taxon>Bacteria</taxon>
        <taxon>Pseudomonadati</taxon>
        <taxon>Bacteroidota</taxon>
        <taxon>Flavobacteriia</taxon>
        <taxon>Flavobacteriales</taxon>
        <taxon>Flavobacteriaceae</taxon>
        <taxon>Flavobacterium</taxon>
    </lineage>
</organism>
<evidence type="ECO:0000313" key="8">
    <source>
        <dbReference type="Proteomes" id="UP000198648"/>
    </source>
</evidence>
<dbReference type="EMBL" id="FOEI01000001">
    <property type="protein sequence ID" value="SEP64609.1"/>
    <property type="molecule type" value="Genomic_DNA"/>
</dbReference>
<gene>
    <name evidence="7" type="ORF">SAMN05444005_101751</name>
</gene>
<feature type="domain" description="SAM-dependent MTase RsmB/NOP-type" evidence="6">
    <location>
        <begin position="143"/>
        <end position="404"/>
    </location>
</feature>
<proteinExistence type="inferred from homology"/>
<keyword evidence="1 5" id="KW-0489">Methyltransferase</keyword>
<dbReference type="Pfam" id="PF22458">
    <property type="entry name" value="RsmF-B_ferredox"/>
    <property type="match status" value="1"/>
</dbReference>
<protein>
    <submittedName>
        <fullName evidence="7">16S rRNA (Cytosine967-C5)-methyltransferase</fullName>
    </submittedName>
</protein>
<dbReference type="GO" id="GO:0003723">
    <property type="term" value="F:RNA binding"/>
    <property type="evidence" value="ECO:0007669"/>
    <property type="project" value="UniProtKB-UniRule"/>
</dbReference>
<dbReference type="AlphaFoldDB" id="A0A1H8ZJA1"/>
<dbReference type="Proteomes" id="UP000198648">
    <property type="component" value="Unassembled WGS sequence"/>
</dbReference>
<feature type="binding site" evidence="5">
    <location>
        <position position="302"/>
    </location>
    <ligand>
        <name>S-adenosyl-L-methionine</name>
        <dbReference type="ChEBI" id="CHEBI:59789"/>
    </ligand>
</feature>
<keyword evidence="4 5" id="KW-0694">RNA-binding</keyword>
<dbReference type="PANTHER" id="PTHR22807">
    <property type="entry name" value="NOP2 YEAST -RELATED NOL1/NOP2/FMU SUN DOMAIN-CONTAINING"/>
    <property type="match status" value="1"/>
</dbReference>
<dbReference type="InterPro" id="IPR054728">
    <property type="entry name" value="RsmB-like_ferredoxin"/>
</dbReference>
<dbReference type="InterPro" id="IPR029063">
    <property type="entry name" value="SAM-dependent_MTases_sf"/>
</dbReference>
<dbReference type="Gene3D" id="3.30.70.1170">
    <property type="entry name" value="Sun protein, domain 3"/>
    <property type="match status" value="1"/>
</dbReference>
<comment type="similarity">
    <text evidence="5">Belongs to the class I-like SAM-binding methyltransferase superfamily. RsmB/NOP family.</text>
</comment>
<dbReference type="Pfam" id="PF01189">
    <property type="entry name" value="Methyltr_RsmB-F"/>
    <property type="match status" value="1"/>
</dbReference>
<dbReference type="RefSeq" id="WP_091465305.1">
    <property type="nucleotide sequence ID" value="NZ_FOEI01000001.1"/>
</dbReference>
<feature type="active site" description="Nucleophile" evidence="5">
    <location>
        <position position="355"/>
    </location>
</feature>